<gene>
    <name evidence="3" type="ORF">EGW08_017778</name>
</gene>
<dbReference type="SUPFAM" id="SSF53474">
    <property type="entry name" value="alpha/beta-Hydrolases"/>
    <property type="match status" value="1"/>
</dbReference>
<dbReference type="Gene3D" id="3.40.50.1820">
    <property type="entry name" value="alpha/beta hydrolase"/>
    <property type="match status" value="1"/>
</dbReference>
<dbReference type="AlphaFoldDB" id="A0A3S1H8V5"/>
<feature type="signal peptide" evidence="1">
    <location>
        <begin position="1"/>
        <end position="21"/>
    </location>
</feature>
<evidence type="ECO:0000313" key="3">
    <source>
        <dbReference type="EMBL" id="RUS74462.1"/>
    </source>
</evidence>
<dbReference type="Proteomes" id="UP000271974">
    <property type="component" value="Unassembled WGS sequence"/>
</dbReference>
<dbReference type="OrthoDB" id="188124at2759"/>
<dbReference type="GO" id="GO:0016787">
    <property type="term" value="F:hydrolase activity"/>
    <property type="evidence" value="ECO:0007669"/>
    <property type="project" value="InterPro"/>
</dbReference>
<dbReference type="Pfam" id="PF12695">
    <property type="entry name" value="Abhydrolase_5"/>
    <property type="match status" value="1"/>
</dbReference>
<feature type="chain" id="PRO_5018655889" description="Alpha/beta hydrolase fold-5 domain-containing protein" evidence="1">
    <location>
        <begin position="22"/>
        <end position="487"/>
    </location>
</feature>
<reference evidence="3 4" key="1">
    <citation type="submission" date="2019-01" db="EMBL/GenBank/DDBJ databases">
        <title>A draft genome assembly of the solar-powered sea slug Elysia chlorotica.</title>
        <authorList>
            <person name="Cai H."/>
            <person name="Li Q."/>
            <person name="Fang X."/>
            <person name="Li J."/>
            <person name="Curtis N.E."/>
            <person name="Altenburger A."/>
            <person name="Shibata T."/>
            <person name="Feng M."/>
            <person name="Maeda T."/>
            <person name="Schwartz J.A."/>
            <person name="Shigenobu S."/>
            <person name="Lundholm N."/>
            <person name="Nishiyama T."/>
            <person name="Yang H."/>
            <person name="Hasebe M."/>
            <person name="Li S."/>
            <person name="Pierce S.K."/>
            <person name="Wang J."/>
        </authorList>
    </citation>
    <scope>NUCLEOTIDE SEQUENCE [LARGE SCALE GENOMIC DNA]</scope>
    <source>
        <strain evidence="3">EC2010</strain>
        <tissue evidence="3">Whole organism of an adult</tissue>
    </source>
</reference>
<sequence>MGSPTSLCAWLLPLTVSVCWSLQVEIVEPIRAAGDDVALIFIPGAKLTGGQYKRTAQAIQVASKLRVWAALTGGYFHDVPTPIQIPGAIDAAVRDLRQAGMSSEVFVGVGHSLGGVFLQSWGKDPKFKAVVLMAAYLDRNLTSLRSYPVPVLTLAAELDGQTRISRMVEEYAKLQRDVRVSRDAVYRTPVVCLRGANHGQFASGAMPPRVQQMNPQPEVSLAQVHASVGKVISNFLTGFLSSDLALVPAAHREMERYFAESGKVFQPLLDVKALHESGNSGPCPWASVAQSHLAGDLSDRIQVQTVSLGRLVFIASRPRIVQVRNTTVIHTVALVDKPRAAIDVPSLAQSPQTVSLKLKTKPAIMEARGMNPGPDEPKPSCLALNELALKVALDKATRKSRNRYLARGRPIVFEEDIVTSHGLRWMATMPRLWEDEAGLHVQAVAMTTLTLVGSVPWNPVRSDSVYCKLVTPYRALEWVLVDSLRPY</sequence>
<proteinExistence type="predicted"/>
<accession>A0A3S1H8V5</accession>
<dbReference type="InterPro" id="IPR029058">
    <property type="entry name" value="AB_hydrolase_fold"/>
</dbReference>
<dbReference type="InterPro" id="IPR029059">
    <property type="entry name" value="AB_hydrolase_5"/>
</dbReference>
<evidence type="ECO:0000256" key="1">
    <source>
        <dbReference type="SAM" id="SignalP"/>
    </source>
</evidence>
<evidence type="ECO:0000259" key="2">
    <source>
        <dbReference type="Pfam" id="PF12695"/>
    </source>
</evidence>
<name>A0A3S1H8V5_ELYCH</name>
<organism evidence="3 4">
    <name type="scientific">Elysia chlorotica</name>
    <name type="common">Eastern emerald elysia</name>
    <name type="synonym">Sea slug</name>
    <dbReference type="NCBI Taxonomy" id="188477"/>
    <lineage>
        <taxon>Eukaryota</taxon>
        <taxon>Metazoa</taxon>
        <taxon>Spiralia</taxon>
        <taxon>Lophotrochozoa</taxon>
        <taxon>Mollusca</taxon>
        <taxon>Gastropoda</taxon>
        <taxon>Heterobranchia</taxon>
        <taxon>Euthyneura</taxon>
        <taxon>Panpulmonata</taxon>
        <taxon>Sacoglossa</taxon>
        <taxon>Placobranchoidea</taxon>
        <taxon>Plakobranchidae</taxon>
        <taxon>Elysia</taxon>
    </lineage>
</organism>
<evidence type="ECO:0000313" key="4">
    <source>
        <dbReference type="Proteomes" id="UP000271974"/>
    </source>
</evidence>
<keyword evidence="1" id="KW-0732">Signal</keyword>
<dbReference type="EMBL" id="RQTK01000829">
    <property type="protein sequence ID" value="RUS74462.1"/>
    <property type="molecule type" value="Genomic_DNA"/>
</dbReference>
<keyword evidence="4" id="KW-1185">Reference proteome</keyword>
<feature type="domain" description="Alpha/beta hydrolase fold-5" evidence="2">
    <location>
        <begin position="39"/>
        <end position="202"/>
    </location>
</feature>
<comment type="caution">
    <text evidence="3">The sequence shown here is derived from an EMBL/GenBank/DDBJ whole genome shotgun (WGS) entry which is preliminary data.</text>
</comment>
<protein>
    <recommendedName>
        <fullName evidence="2">Alpha/beta hydrolase fold-5 domain-containing protein</fullName>
    </recommendedName>
</protein>